<evidence type="ECO:0000259" key="9">
    <source>
        <dbReference type="Pfam" id="PF04577"/>
    </source>
</evidence>
<evidence type="ECO:0000256" key="5">
    <source>
        <dbReference type="ARBA" id="ARBA00022989"/>
    </source>
</evidence>
<evidence type="ECO:0000256" key="2">
    <source>
        <dbReference type="ARBA" id="ARBA00022676"/>
    </source>
</evidence>
<keyword evidence="6 8" id="KW-0472">Membrane</keyword>
<dbReference type="EMBL" id="WHUW01000006">
    <property type="protein sequence ID" value="KAF8444669.1"/>
    <property type="molecule type" value="Genomic_DNA"/>
</dbReference>
<evidence type="ECO:0000313" key="11">
    <source>
        <dbReference type="Proteomes" id="UP001194468"/>
    </source>
</evidence>
<protein>
    <recommendedName>
        <fullName evidence="9">Glycosyltransferase 61 catalytic domain-containing protein</fullName>
    </recommendedName>
</protein>
<evidence type="ECO:0000256" key="4">
    <source>
        <dbReference type="ARBA" id="ARBA00022692"/>
    </source>
</evidence>
<keyword evidence="11" id="KW-1185">Reference proteome</keyword>
<dbReference type="GO" id="GO:0035269">
    <property type="term" value="P:protein O-linked glycosylation via mannose"/>
    <property type="evidence" value="ECO:0007669"/>
    <property type="project" value="TreeGrafter"/>
</dbReference>
<organism evidence="10 11">
    <name type="scientific">Boletus edulis BED1</name>
    <dbReference type="NCBI Taxonomy" id="1328754"/>
    <lineage>
        <taxon>Eukaryota</taxon>
        <taxon>Fungi</taxon>
        <taxon>Dikarya</taxon>
        <taxon>Basidiomycota</taxon>
        <taxon>Agaricomycotina</taxon>
        <taxon>Agaricomycetes</taxon>
        <taxon>Agaricomycetidae</taxon>
        <taxon>Boletales</taxon>
        <taxon>Boletineae</taxon>
        <taxon>Boletaceae</taxon>
        <taxon>Boletoideae</taxon>
        <taxon>Boletus</taxon>
    </lineage>
</organism>
<keyword evidence="5 8" id="KW-1133">Transmembrane helix</keyword>
<evidence type="ECO:0000256" key="7">
    <source>
        <dbReference type="ARBA" id="ARBA00023180"/>
    </source>
</evidence>
<evidence type="ECO:0000256" key="8">
    <source>
        <dbReference type="SAM" id="Phobius"/>
    </source>
</evidence>
<keyword evidence="3" id="KW-0808">Transferase</keyword>
<feature type="transmembrane region" description="Helical" evidence="8">
    <location>
        <begin position="12"/>
        <end position="33"/>
    </location>
</feature>
<proteinExistence type="predicted"/>
<keyword evidence="7" id="KW-0325">Glycoprotein</keyword>
<evidence type="ECO:0000313" key="10">
    <source>
        <dbReference type="EMBL" id="KAF8444669.1"/>
    </source>
</evidence>
<feature type="domain" description="Glycosyltransferase 61 catalytic" evidence="9">
    <location>
        <begin position="369"/>
        <end position="460"/>
    </location>
</feature>
<accession>A0AAD4C0A4</accession>
<dbReference type="GO" id="GO:0005783">
    <property type="term" value="C:endoplasmic reticulum"/>
    <property type="evidence" value="ECO:0007669"/>
    <property type="project" value="TreeGrafter"/>
</dbReference>
<dbReference type="InterPro" id="IPR049625">
    <property type="entry name" value="Glyco_transf_61_cat"/>
</dbReference>
<name>A0AAD4C0A4_BOLED</name>
<dbReference type="GO" id="GO:0016020">
    <property type="term" value="C:membrane"/>
    <property type="evidence" value="ECO:0007669"/>
    <property type="project" value="UniProtKB-SubCell"/>
</dbReference>
<sequence>MFPLTRTLSRRDVVLILIGALTMHFFTVVVPLGSRFSVVPGSHQLNDKPTVNKHLPQDNGDINTLLVPILPESTGESEGQGTTFRNMIFSSLSSLPETSIVEHVPGWTLFRDIYMANGTLLILTSSPASFPDSRYMTSTGLQAENTPESIALREPTLWNMDIVSPEDALQRWGNHPSTRRVWSVEGNTLLFNDPPQFLNHYYHFCAELMLGMWSIWTGAVYPEPPPPIHRAIFPHSSSEGWRDGPGFNGYFLRAAFPSLTAEVDIDWNDRVVATSKGIESGVHRAWHFPYLLLADRSAAFRGKLCGLQNQRTASESVDDLVARSRLDKRGSWWRSIKYAVWRFAGVTTDGDGDSFWSHALDENPPAGFEETEKIVITYLSRQSSRRRLIPKDHEDLVESLESLVQRKNAEITTGEKEWELNVVKAEEMAIDDQVRLAARTTILLGVHGNGLSHLILMPRTNVSAVIEIFYPGGFAHDYEWTTRALGMKHFGVWNDTYFTEGTTPPVYYPQGFQGSSIPAYGPNVADIIEKRIAGGLQ</sequence>
<comment type="subcellular location">
    <subcellularLocation>
        <location evidence="1">Membrane</location>
        <topology evidence="1">Single-pass membrane protein</topology>
    </subcellularLocation>
</comment>
<reference evidence="10" key="1">
    <citation type="submission" date="2019-10" db="EMBL/GenBank/DDBJ databases">
        <authorList>
            <consortium name="DOE Joint Genome Institute"/>
            <person name="Kuo A."/>
            <person name="Miyauchi S."/>
            <person name="Kiss E."/>
            <person name="Drula E."/>
            <person name="Kohler A."/>
            <person name="Sanchez-Garcia M."/>
            <person name="Andreopoulos B."/>
            <person name="Barry K.W."/>
            <person name="Bonito G."/>
            <person name="Buee M."/>
            <person name="Carver A."/>
            <person name="Chen C."/>
            <person name="Cichocki N."/>
            <person name="Clum A."/>
            <person name="Culley D."/>
            <person name="Crous P.W."/>
            <person name="Fauchery L."/>
            <person name="Girlanda M."/>
            <person name="Hayes R."/>
            <person name="Keri Z."/>
            <person name="LaButti K."/>
            <person name="Lipzen A."/>
            <person name="Lombard V."/>
            <person name="Magnuson J."/>
            <person name="Maillard F."/>
            <person name="Morin E."/>
            <person name="Murat C."/>
            <person name="Nolan M."/>
            <person name="Ohm R."/>
            <person name="Pangilinan J."/>
            <person name="Pereira M."/>
            <person name="Perotto S."/>
            <person name="Peter M."/>
            <person name="Riley R."/>
            <person name="Sitrit Y."/>
            <person name="Stielow B."/>
            <person name="Szollosi G."/>
            <person name="Zifcakova L."/>
            <person name="Stursova M."/>
            <person name="Spatafora J.W."/>
            <person name="Tedersoo L."/>
            <person name="Vaario L.-M."/>
            <person name="Yamada A."/>
            <person name="Yan M."/>
            <person name="Wang P."/>
            <person name="Xu J."/>
            <person name="Bruns T."/>
            <person name="Baldrian P."/>
            <person name="Vilgalys R."/>
            <person name="Henrissat B."/>
            <person name="Grigoriev I.V."/>
            <person name="Hibbett D."/>
            <person name="Nagy L.G."/>
            <person name="Martin F.M."/>
        </authorList>
    </citation>
    <scope>NUCLEOTIDE SEQUENCE</scope>
    <source>
        <strain evidence="10">BED1</strain>
    </source>
</reference>
<keyword evidence="4 8" id="KW-0812">Transmembrane</keyword>
<dbReference type="Pfam" id="PF04577">
    <property type="entry name" value="Glyco_transf_61"/>
    <property type="match status" value="1"/>
</dbReference>
<comment type="caution">
    <text evidence="10">The sequence shown here is derived from an EMBL/GenBank/DDBJ whole genome shotgun (WGS) entry which is preliminary data.</text>
</comment>
<dbReference type="PANTHER" id="PTHR20961:SF38">
    <property type="entry name" value="PROTEIN O-LINKED-MANNOSE BETA-1,4-N-ACETYLGLUCOSAMINYLTRANSFERASE 2"/>
    <property type="match status" value="1"/>
</dbReference>
<dbReference type="Proteomes" id="UP001194468">
    <property type="component" value="Unassembled WGS sequence"/>
</dbReference>
<reference evidence="10" key="2">
    <citation type="journal article" date="2020" name="Nat. Commun.">
        <title>Large-scale genome sequencing of mycorrhizal fungi provides insights into the early evolution of symbiotic traits.</title>
        <authorList>
            <person name="Miyauchi S."/>
            <person name="Kiss E."/>
            <person name="Kuo A."/>
            <person name="Drula E."/>
            <person name="Kohler A."/>
            <person name="Sanchez-Garcia M."/>
            <person name="Morin E."/>
            <person name="Andreopoulos B."/>
            <person name="Barry K.W."/>
            <person name="Bonito G."/>
            <person name="Buee M."/>
            <person name="Carver A."/>
            <person name="Chen C."/>
            <person name="Cichocki N."/>
            <person name="Clum A."/>
            <person name="Culley D."/>
            <person name="Crous P.W."/>
            <person name="Fauchery L."/>
            <person name="Girlanda M."/>
            <person name="Hayes R.D."/>
            <person name="Keri Z."/>
            <person name="LaButti K."/>
            <person name="Lipzen A."/>
            <person name="Lombard V."/>
            <person name="Magnuson J."/>
            <person name="Maillard F."/>
            <person name="Murat C."/>
            <person name="Nolan M."/>
            <person name="Ohm R.A."/>
            <person name="Pangilinan J."/>
            <person name="Pereira M.F."/>
            <person name="Perotto S."/>
            <person name="Peter M."/>
            <person name="Pfister S."/>
            <person name="Riley R."/>
            <person name="Sitrit Y."/>
            <person name="Stielow J.B."/>
            <person name="Szollosi G."/>
            <person name="Zifcakova L."/>
            <person name="Stursova M."/>
            <person name="Spatafora J.W."/>
            <person name="Tedersoo L."/>
            <person name="Vaario L.M."/>
            <person name="Yamada A."/>
            <person name="Yan M."/>
            <person name="Wang P."/>
            <person name="Xu J."/>
            <person name="Bruns T."/>
            <person name="Baldrian P."/>
            <person name="Vilgalys R."/>
            <person name="Dunand C."/>
            <person name="Henrissat B."/>
            <person name="Grigoriev I.V."/>
            <person name="Hibbett D."/>
            <person name="Nagy L.G."/>
            <person name="Martin F.M."/>
        </authorList>
    </citation>
    <scope>NUCLEOTIDE SEQUENCE</scope>
    <source>
        <strain evidence="10">BED1</strain>
    </source>
</reference>
<dbReference type="PANTHER" id="PTHR20961">
    <property type="entry name" value="GLYCOSYLTRANSFERASE"/>
    <property type="match status" value="1"/>
</dbReference>
<keyword evidence="2" id="KW-0328">Glycosyltransferase</keyword>
<evidence type="ECO:0000256" key="1">
    <source>
        <dbReference type="ARBA" id="ARBA00004167"/>
    </source>
</evidence>
<gene>
    <name evidence="10" type="ORF">L210DRAFT_3475570</name>
</gene>
<dbReference type="InterPro" id="IPR007657">
    <property type="entry name" value="Glycosyltransferase_61"/>
</dbReference>
<dbReference type="AlphaFoldDB" id="A0AAD4C0A4"/>
<evidence type="ECO:0000256" key="3">
    <source>
        <dbReference type="ARBA" id="ARBA00022679"/>
    </source>
</evidence>
<dbReference type="GO" id="GO:0097363">
    <property type="term" value="F:protein O-acetylglucosaminyltransferase activity"/>
    <property type="evidence" value="ECO:0007669"/>
    <property type="project" value="TreeGrafter"/>
</dbReference>
<evidence type="ECO:0000256" key="6">
    <source>
        <dbReference type="ARBA" id="ARBA00023136"/>
    </source>
</evidence>